<accession>X1APC6</accession>
<name>X1APC6_9ZZZZ</name>
<comment type="caution">
    <text evidence="1">The sequence shown here is derived from an EMBL/GenBank/DDBJ whole genome shotgun (WGS) entry which is preliminary data.</text>
</comment>
<gene>
    <name evidence="1" type="ORF">S01H4_02878</name>
</gene>
<reference evidence="1" key="1">
    <citation type="journal article" date="2014" name="Front. Microbiol.">
        <title>High frequency of phylogenetically diverse reductive dehalogenase-homologous genes in deep subseafloor sedimentary metagenomes.</title>
        <authorList>
            <person name="Kawai M."/>
            <person name="Futagami T."/>
            <person name="Toyoda A."/>
            <person name="Takaki Y."/>
            <person name="Nishi S."/>
            <person name="Hori S."/>
            <person name="Arai W."/>
            <person name="Tsubouchi T."/>
            <person name="Morono Y."/>
            <person name="Uchiyama I."/>
            <person name="Ito T."/>
            <person name="Fujiyama A."/>
            <person name="Inagaki F."/>
            <person name="Takami H."/>
        </authorList>
    </citation>
    <scope>NUCLEOTIDE SEQUENCE</scope>
    <source>
        <strain evidence="1">Expedition CK06-06</strain>
    </source>
</reference>
<evidence type="ECO:0000313" key="1">
    <source>
        <dbReference type="EMBL" id="GAG74143.1"/>
    </source>
</evidence>
<dbReference type="EMBL" id="BART01000665">
    <property type="protein sequence ID" value="GAG74143.1"/>
    <property type="molecule type" value="Genomic_DNA"/>
</dbReference>
<organism evidence="1">
    <name type="scientific">marine sediment metagenome</name>
    <dbReference type="NCBI Taxonomy" id="412755"/>
    <lineage>
        <taxon>unclassified sequences</taxon>
        <taxon>metagenomes</taxon>
        <taxon>ecological metagenomes</taxon>
    </lineage>
</organism>
<proteinExistence type="predicted"/>
<protein>
    <submittedName>
        <fullName evidence="1">Uncharacterized protein</fullName>
    </submittedName>
</protein>
<dbReference type="AlphaFoldDB" id="X1APC6"/>
<sequence length="44" mass="4895">MVIDPHAGILKSIWIEERMNVLNGIKTAKMKNGSEAAQINRKMG</sequence>